<feature type="domain" description="DDE Tnp4" evidence="8">
    <location>
        <begin position="18"/>
        <end position="126"/>
    </location>
</feature>
<keyword evidence="6" id="KW-0378">Hydrolase</keyword>
<keyword evidence="4" id="KW-0540">Nuclease</keyword>
<evidence type="ECO:0000256" key="3">
    <source>
        <dbReference type="ARBA" id="ARBA00006958"/>
    </source>
</evidence>
<dbReference type="InterPro" id="IPR045249">
    <property type="entry name" value="HARBI1-like"/>
</dbReference>
<comment type="similarity">
    <text evidence="3">Belongs to the HARBI1 family.</text>
</comment>
<dbReference type="Proteomes" id="UP001151760">
    <property type="component" value="Unassembled WGS sequence"/>
</dbReference>
<evidence type="ECO:0000256" key="1">
    <source>
        <dbReference type="ARBA" id="ARBA00001968"/>
    </source>
</evidence>
<reference evidence="9" key="1">
    <citation type="journal article" date="2022" name="Int. J. Mol. Sci.">
        <title>Draft Genome of Tanacetum Coccineum: Genomic Comparison of Closely Related Tanacetum-Family Plants.</title>
        <authorList>
            <person name="Yamashiro T."/>
            <person name="Shiraishi A."/>
            <person name="Nakayama K."/>
            <person name="Satake H."/>
        </authorList>
    </citation>
    <scope>NUCLEOTIDE SEQUENCE</scope>
</reference>
<evidence type="ECO:0000256" key="5">
    <source>
        <dbReference type="ARBA" id="ARBA00022723"/>
    </source>
</evidence>
<dbReference type="PANTHER" id="PTHR22930">
    <property type="match status" value="1"/>
</dbReference>
<dbReference type="PANTHER" id="PTHR22930:SF265">
    <property type="entry name" value="MYB_SANT-LIKE DOMAIN, HARBINGER TRANSPOSASE-DERIVED NUCLEASE DOMAIN-CONTAINING PROTEIN"/>
    <property type="match status" value="1"/>
</dbReference>
<accession>A0ABQ5B3D3</accession>
<name>A0ABQ5B3D3_9ASTR</name>
<protein>
    <submittedName>
        <fullName evidence="9">Nuclease HARBI1</fullName>
    </submittedName>
</protein>
<dbReference type="Pfam" id="PF13359">
    <property type="entry name" value="DDE_Tnp_4"/>
    <property type="match status" value="1"/>
</dbReference>
<keyword evidence="5" id="KW-0479">Metal-binding</keyword>
<gene>
    <name evidence="9" type="ORF">Tco_0856447</name>
</gene>
<evidence type="ECO:0000256" key="7">
    <source>
        <dbReference type="ARBA" id="ARBA00023242"/>
    </source>
</evidence>
<evidence type="ECO:0000313" key="9">
    <source>
        <dbReference type="EMBL" id="GJT09405.1"/>
    </source>
</evidence>
<proteinExistence type="inferred from homology"/>
<evidence type="ECO:0000313" key="10">
    <source>
        <dbReference type="Proteomes" id="UP001151760"/>
    </source>
</evidence>
<dbReference type="InterPro" id="IPR027806">
    <property type="entry name" value="HARBI1_dom"/>
</dbReference>
<keyword evidence="10" id="KW-1185">Reference proteome</keyword>
<keyword evidence="7" id="KW-0539">Nucleus</keyword>
<dbReference type="EMBL" id="BQNB010012904">
    <property type="protein sequence ID" value="GJT09405.1"/>
    <property type="molecule type" value="Genomic_DNA"/>
</dbReference>
<evidence type="ECO:0000256" key="2">
    <source>
        <dbReference type="ARBA" id="ARBA00004123"/>
    </source>
</evidence>
<organism evidence="9 10">
    <name type="scientific">Tanacetum coccineum</name>
    <dbReference type="NCBI Taxonomy" id="301880"/>
    <lineage>
        <taxon>Eukaryota</taxon>
        <taxon>Viridiplantae</taxon>
        <taxon>Streptophyta</taxon>
        <taxon>Embryophyta</taxon>
        <taxon>Tracheophyta</taxon>
        <taxon>Spermatophyta</taxon>
        <taxon>Magnoliopsida</taxon>
        <taxon>eudicotyledons</taxon>
        <taxon>Gunneridae</taxon>
        <taxon>Pentapetalae</taxon>
        <taxon>asterids</taxon>
        <taxon>campanulids</taxon>
        <taxon>Asterales</taxon>
        <taxon>Asteraceae</taxon>
        <taxon>Asteroideae</taxon>
        <taxon>Anthemideae</taxon>
        <taxon>Anthemidinae</taxon>
        <taxon>Tanacetum</taxon>
    </lineage>
</organism>
<comment type="subcellular location">
    <subcellularLocation>
        <location evidence="2">Nucleus</location>
    </subcellularLocation>
</comment>
<reference evidence="9" key="2">
    <citation type="submission" date="2022-01" db="EMBL/GenBank/DDBJ databases">
        <authorList>
            <person name="Yamashiro T."/>
            <person name="Shiraishi A."/>
            <person name="Satake H."/>
            <person name="Nakayama K."/>
        </authorList>
    </citation>
    <scope>NUCLEOTIDE SEQUENCE</scope>
</reference>
<comment type="cofactor">
    <cofactor evidence="1">
        <name>a divalent metal cation</name>
        <dbReference type="ChEBI" id="CHEBI:60240"/>
    </cofactor>
</comment>
<evidence type="ECO:0000256" key="4">
    <source>
        <dbReference type="ARBA" id="ARBA00022722"/>
    </source>
</evidence>
<comment type="caution">
    <text evidence="9">The sequence shown here is derived from an EMBL/GenBank/DDBJ whole genome shotgun (WGS) entry which is preliminary data.</text>
</comment>
<sequence>MSDRHKALREIFPGAIGICDFDMIFTFVWAGWEGIAHDSEVLTEVVHNPTSGFPLPPPITYWLADFRRRRALTNKEKFNHNHAQLRNVIERAYGVLKVRFPILKQMASYKFEVQRDVVIACFAIHNFIQKCNIQDHLFEEFDEDSIFNNEEEFEGHVEEKAEATQWGAQSSQYMADVRGVHTLMTEAGLVIHMLVEKKYPLRKKVLLQMLELKLESEEDSTMTLELIRFVKKLITELEPKNSDKDGKDL</sequence>
<evidence type="ECO:0000259" key="8">
    <source>
        <dbReference type="Pfam" id="PF13359"/>
    </source>
</evidence>
<evidence type="ECO:0000256" key="6">
    <source>
        <dbReference type="ARBA" id="ARBA00022801"/>
    </source>
</evidence>